<dbReference type="Gene3D" id="1.10.260.40">
    <property type="entry name" value="lambda repressor-like DNA-binding domains"/>
    <property type="match status" value="1"/>
</dbReference>
<feature type="domain" description="HTH cro/C1-type" evidence="1">
    <location>
        <begin position="64"/>
        <end position="96"/>
    </location>
</feature>
<sequence>MVCDLVLALCCTRCAVLGSGATVETTRLKAARQSRGWSQMRLIAELERVSVARGVSPPTRASLKTQVSRWENGHVEPDEVYSSLLAEVYSTTAADLGLQSEPALWLPRPMVDGQPSSDLVESLSGVLEEYARADNAVGPGYLIGLTVQHVTELERVAAEARGSLRVQILALCSRFAEFAGWLCQDAGDVLEAERLTDRALDFVEGSDDATARAYLLMRKSAIASERRDSVRALNLAEAASGSDPSRFPPQLRALLARQVAIAHATVRNQLESDRAADEALEALAVGGSDAPTHFAYCTPAYVLMETGSAAARMRMYEVATDRLSEAVDTWPDGFRRDHALAHARLALVEAARGNIAAACASGKDALDLATVAPSARTRAVLKALDKRLAPHERSTVVSEFRSYSGEPD</sequence>
<geneLocation type="plasmid" evidence="2 3">
    <name>pTC1</name>
</geneLocation>
<dbReference type="KEGG" id="aau:AAur_pTC10047"/>
<evidence type="ECO:0000259" key="1">
    <source>
        <dbReference type="PROSITE" id="PS50943"/>
    </source>
</evidence>
<evidence type="ECO:0000313" key="3">
    <source>
        <dbReference type="Proteomes" id="UP000000637"/>
    </source>
</evidence>
<gene>
    <name evidence="2" type="ordered locus">AAur_pTC10047</name>
</gene>
<keyword evidence="2" id="KW-0614">Plasmid</keyword>
<proteinExistence type="predicted"/>
<accession>A1RCF9</accession>
<dbReference type="Proteomes" id="UP000000637">
    <property type="component" value="Plasmid pTC1"/>
</dbReference>
<organism evidence="2 3">
    <name type="scientific">Paenarthrobacter aurescens (strain TC1)</name>
    <dbReference type="NCBI Taxonomy" id="290340"/>
    <lineage>
        <taxon>Bacteria</taxon>
        <taxon>Bacillati</taxon>
        <taxon>Actinomycetota</taxon>
        <taxon>Actinomycetes</taxon>
        <taxon>Micrococcales</taxon>
        <taxon>Micrococcaceae</taxon>
        <taxon>Paenarthrobacter</taxon>
    </lineage>
</organism>
<dbReference type="InterPro" id="IPR001387">
    <property type="entry name" value="Cro/C1-type_HTH"/>
</dbReference>
<dbReference type="Gene3D" id="1.25.40.10">
    <property type="entry name" value="Tetratricopeptide repeat domain"/>
    <property type="match status" value="1"/>
</dbReference>
<protein>
    <submittedName>
        <fullName evidence="2">Sporulation-associated protein</fullName>
    </submittedName>
</protein>
<dbReference type="CDD" id="cd00093">
    <property type="entry name" value="HTH_XRE"/>
    <property type="match status" value="1"/>
</dbReference>
<dbReference type="PROSITE" id="PS50943">
    <property type="entry name" value="HTH_CROC1"/>
    <property type="match status" value="1"/>
</dbReference>
<dbReference type="EMBL" id="CP000475">
    <property type="protein sequence ID" value="ABM10464.1"/>
    <property type="molecule type" value="Genomic_DNA"/>
</dbReference>
<dbReference type="InterPro" id="IPR011990">
    <property type="entry name" value="TPR-like_helical_dom_sf"/>
</dbReference>
<evidence type="ECO:0000313" key="2">
    <source>
        <dbReference type="EMBL" id="ABM10464.1"/>
    </source>
</evidence>
<name>A1RCF9_PAEAT</name>
<dbReference type="GO" id="GO:0003677">
    <property type="term" value="F:DNA binding"/>
    <property type="evidence" value="ECO:0007669"/>
    <property type="project" value="InterPro"/>
</dbReference>
<keyword evidence="3" id="KW-1185">Reference proteome</keyword>
<dbReference type="SUPFAM" id="SSF48452">
    <property type="entry name" value="TPR-like"/>
    <property type="match status" value="1"/>
</dbReference>
<dbReference type="AlphaFoldDB" id="A1RCF9"/>
<dbReference type="SMART" id="SM00530">
    <property type="entry name" value="HTH_XRE"/>
    <property type="match status" value="1"/>
</dbReference>
<dbReference type="InterPro" id="IPR010982">
    <property type="entry name" value="Lambda_DNA-bd_dom_sf"/>
</dbReference>
<dbReference type="HOGENOM" id="CLU_739298_0_0_11"/>
<reference evidence="2 3" key="1">
    <citation type="journal article" date="2006" name="PLoS Genet.">
        <title>Secrets of soil survival revealed by the genome sequence of Arthrobacter aurescens TC1.</title>
        <authorList>
            <person name="Mongodin E.F."/>
            <person name="Shapir N."/>
            <person name="Daugherty S.C."/>
            <person name="DeBoy R.T."/>
            <person name="Emerson J.B."/>
            <person name="Shvartzbeyn A."/>
            <person name="Radune D."/>
            <person name="Vamathevan J."/>
            <person name="Riggs F."/>
            <person name="Grinberg V."/>
            <person name="Khouri H."/>
            <person name="Wackett L.P."/>
            <person name="Nelson K.E."/>
            <person name="Sadowsky M.J."/>
        </authorList>
    </citation>
    <scope>NUCLEOTIDE SEQUENCE [LARGE SCALE GENOMIC DNA]</scope>
    <source>
        <strain evidence="2 3">TC1</strain>
    </source>
</reference>